<keyword evidence="3" id="KW-1185">Reference proteome</keyword>
<reference evidence="2 3" key="1">
    <citation type="submission" date="2024-10" db="EMBL/GenBank/DDBJ databases">
        <authorList>
            <person name="Ratan Roy A."/>
            <person name="Morales Sandoval P.H."/>
            <person name="De Los Santos Villalobos S."/>
            <person name="Chakraborty S."/>
            <person name="Mukherjee J."/>
        </authorList>
    </citation>
    <scope>NUCLEOTIDE SEQUENCE [LARGE SCALE GENOMIC DNA]</scope>
    <source>
        <strain evidence="2 3">S1</strain>
    </source>
</reference>
<feature type="domain" description="Actin-like protein N-terminal" evidence="1">
    <location>
        <begin position="24"/>
        <end position="173"/>
    </location>
</feature>
<dbReference type="RefSeq" id="WP_377968184.1">
    <property type="nucleotide sequence ID" value="NZ_JBHZOL010000115.1"/>
</dbReference>
<gene>
    <name evidence="2" type="ORF">ACFVKH_19940</name>
</gene>
<evidence type="ECO:0000313" key="2">
    <source>
        <dbReference type="EMBL" id="MFE4108555.1"/>
    </source>
</evidence>
<accession>A0ABW6ILY2</accession>
<sequence length="345" mass="37247">MVQAISTPAQSAQVSQICPICPVGADIGNGALKLVTGSGETRLDSYICYLSERLSMGQTRGYVEYLQGDRNGLEGKQWIGGINAYYHDPRGAARVTDDKTGKVSLGLQLLLSALSELPHRSEWTLSVTCSVHDGQTLGKALKSALEGTHQIMLNSKRSTVAITVNGVLEEGTGAVISYKNQADFTNALLYDLGNGTLIFSSFNGLAMTDRSYSQNGGVESLIDAIASNELVRKKLLKEGDRHLIRAGIESGKFTYGTQYPDWNFADAYKAELPKWVDRVLKPLVRPTEDRMHSATALLAIGGGACLPGIAALLAKRNIQVLPEPQWANARGLYAYAVRRVASDRG</sequence>
<dbReference type="InterPro" id="IPR043129">
    <property type="entry name" value="ATPase_NBD"/>
</dbReference>
<comment type="caution">
    <text evidence="2">The sequence shown here is derived from an EMBL/GenBank/DDBJ whole genome shotgun (WGS) entry which is preliminary data.</text>
</comment>
<proteinExistence type="predicted"/>
<name>A0ABW6ILY2_9CYAN</name>
<protein>
    <submittedName>
        <fullName evidence="2">ParM/StbA family protein</fullName>
    </submittedName>
</protein>
<dbReference type="InterPro" id="IPR040607">
    <property type="entry name" value="ALP_N"/>
</dbReference>
<dbReference type="EMBL" id="JBHZOL010000115">
    <property type="protein sequence ID" value="MFE4108555.1"/>
    <property type="molecule type" value="Genomic_DNA"/>
</dbReference>
<evidence type="ECO:0000259" key="1">
    <source>
        <dbReference type="Pfam" id="PF17989"/>
    </source>
</evidence>
<dbReference type="SUPFAM" id="SSF53067">
    <property type="entry name" value="Actin-like ATPase domain"/>
    <property type="match status" value="2"/>
</dbReference>
<evidence type="ECO:0000313" key="3">
    <source>
        <dbReference type="Proteomes" id="UP001600165"/>
    </source>
</evidence>
<dbReference type="Pfam" id="PF17989">
    <property type="entry name" value="ALP_N"/>
    <property type="match status" value="1"/>
</dbReference>
<organism evidence="2 3">
    <name type="scientific">Almyronema epifaneia S1</name>
    <dbReference type="NCBI Taxonomy" id="2991925"/>
    <lineage>
        <taxon>Bacteria</taxon>
        <taxon>Bacillati</taxon>
        <taxon>Cyanobacteriota</taxon>
        <taxon>Cyanophyceae</taxon>
        <taxon>Nodosilineales</taxon>
        <taxon>Nodosilineaceae</taxon>
        <taxon>Almyronema</taxon>
        <taxon>Almyronema epifaneia</taxon>
    </lineage>
</organism>
<dbReference type="Proteomes" id="UP001600165">
    <property type="component" value="Unassembled WGS sequence"/>
</dbReference>
<dbReference type="Gene3D" id="3.30.420.40">
    <property type="match status" value="2"/>
</dbReference>
<dbReference type="CDD" id="cd10227">
    <property type="entry name" value="ASKHA_NBD_ParM-like"/>
    <property type="match status" value="1"/>
</dbReference>